<keyword evidence="1" id="KW-0472">Membrane</keyword>
<reference evidence="2" key="1">
    <citation type="journal article" date="2014" name="Int. J. Syst. Evol. Microbiol.">
        <title>Complete genome sequence of Corynebacterium casei LMG S-19264T (=DSM 44701T), isolated from a smear-ripened cheese.</title>
        <authorList>
            <consortium name="US DOE Joint Genome Institute (JGI-PGF)"/>
            <person name="Walter F."/>
            <person name="Albersmeier A."/>
            <person name="Kalinowski J."/>
            <person name="Ruckert C."/>
        </authorList>
    </citation>
    <scope>NUCLEOTIDE SEQUENCE</scope>
    <source>
        <strain evidence="2">CGMCC 1.15388</strain>
    </source>
</reference>
<dbReference type="RefSeq" id="WP_188684604.1">
    <property type="nucleotide sequence ID" value="NZ_BMIS01000006.1"/>
</dbReference>
<keyword evidence="1" id="KW-0812">Transmembrane</keyword>
<evidence type="ECO:0000313" key="2">
    <source>
        <dbReference type="EMBL" id="GGE70004.1"/>
    </source>
</evidence>
<name>A0A917ASH9_9MICC</name>
<proteinExistence type="predicted"/>
<evidence type="ECO:0000313" key="3">
    <source>
        <dbReference type="Proteomes" id="UP000633136"/>
    </source>
</evidence>
<feature type="transmembrane region" description="Helical" evidence="1">
    <location>
        <begin position="33"/>
        <end position="54"/>
    </location>
</feature>
<dbReference type="InterPro" id="IPR038770">
    <property type="entry name" value="Na+/solute_symporter_sf"/>
</dbReference>
<protein>
    <submittedName>
        <fullName evidence="2">Uncharacterized protein</fullName>
    </submittedName>
</protein>
<gene>
    <name evidence="2" type="ORF">GCM10011401_16670</name>
</gene>
<feature type="transmembrane region" description="Helical" evidence="1">
    <location>
        <begin position="92"/>
        <end position="110"/>
    </location>
</feature>
<keyword evidence="3" id="KW-1185">Reference proteome</keyword>
<reference evidence="2" key="2">
    <citation type="submission" date="2020-09" db="EMBL/GenBank/DDBJ databases">
        <authorList>
            <person name="Sun Q."/>
            <person name="Zhou Y."/>
        </authorList>
    </citation>
    <scope>NUCLEOTIDE SEQUENCE</scope>
    <source>
        <strain evidence="2">CGMCC 1.15388</strain>
    </source>
</reference>
<organism evidence="2 3">
    <name type="scientific">Nesterenkonia cremea</name>
    <dbReference type="NCBI Taxonomy" id="1882340"/>
    <lineage>
        <taxon>Bacteria</taxon>
        <taxon>Bacillati</taxon>
        <taxon>Actinomycetota</taxon>
        <taxon>Actinomycetes</taxon>
        <taxon>Micrococcales</taxon>
        <taxon>Micrococcaceae</taxon>
        <taxon>Nesterenkonia</taxon>
    </lineage>
</organism>
<dbReference type="AlphaFoldDB" id="A0A917ASH9"/>
<accession>A0A917ASH9</accession>
<dbReference type="Gene3D" id="1.20.1530.20">
    <property type="match status" value="1"/>
</dbReference>
<dbReference type="EMBL" id="BMIS01000006">
    <property type="protein sequence ID" value="GGE70004.1"/>
    <property type="molecule type" value="Genomic_DNA"/>
</dbReference>
<keyword evidence="1" id="KW-1133">Transmembrane helix</keyword>
<evidence type="ECO:0000256" key="1">
    <source>
        <dbReference type="SAM" id="Phobius"/>
    </source>
</evidence>
<comment type="caution">
    <text evidence="2">The sequence shown here is derived from an EMBL/GenBank/DDBJ whole genome shotgun (WGS) entry which is preliminary data.</text>
</comment>
<dbReference type="Proteomes" id="UP000633136">
    <property type="component" value="Unassembled WGS sequence"/>
</dbReference>
<sequence length="120" mass="13145">MPRSTRSSPLELLHDDVAPDAQSPQEARNHYRAVILFPISVLIGLIGAVAGLLFPAQVGEGSFLTNPLLGMIMFGMGLTVRPADFLLVLKKPLPVLLVVLMIAQYANMPLRRLSRRRSLS</sequence>